<evidence type="ECO:0000313" key="3">
    <source>
        <dbReference type="Proteomes" id="UP000623010"/>
    </source>
</evidence>
<comment type="caution">
    <text evidence="2">The sequence shown here is derived from an EMBL/GenBank/DDBJ whole genome shotgun (WGS) entry which is preliminary data.</text>
</comment>
<evidence type="ECO:0000256" key="1">
    <source>
        <dbReference type="SAM" id="MobiDB-lite"/>
    </source>
</evidence>
<proteinExistence type="predicted"/>
<keyword evidence="3" id="KW-1185">Reference proteome</keyword>
<dbReference type="EMBL" id="BMWH01000011">
    <property type="protein sequence ID" value="GGZ90814.1"/>
    <property type="molecule type" value="Genomic_DNA"/>
</dbReference>
<evidence type="ECO:0000313" key="2">
    <source>
        <dbReference type="EMBL" id="GGZ90814.1"/>
    </source>
</evidence>
<gene>
    <name evidence="2" type="ORF">GCM10010389_31570</name>
</gene>
<dbReference type="Proteomes" id="UP000623010">
    <property type="component" value="Unassembled WGS sequence"/>
</dbReference>
<reference evidence="2" key="2">
    <citation type="submission" date="2020-09" db="EMBL/GenBank/DDBJ databases">
        <authorList>
            <person name="Sun Q."/>
            <person name="Ohkuma M."/>
        </authorList>
    </citation>
    <scope>NUCLEOTIDE SEQUENCE</scope>
    <source>
        <strain evidence="2">JCM 5016</strain>
    </source>
</reference>
<feature type="region of interest" description="Disordered" evidence="1">
    <location>
        <begin position="30"/>
        <end position="85"/>
    </location>
</feature>
<dbReference type="AlphaFoldDB" id="A0A918R9Q6"/>
<sequence>MSATEHTTAQSRVAPGVTMHALLASCAAARLVSTPPREPDPGTRQRTAGTLGSGGNGGNGGNGENTGNTGNTGSAGTVRKHREAA</sequence>
<protein>
    <submittedName>
        <fullName evidence="2">Uncharacterized protein</fullName>
    </submittedName>
</protein>
<feature type="compositionally biased region" description="Low complexity" evidence="1">
    <location>
        <begin position="65"/>
        <end position="77"/>
    </location>
</feature>
<organism evidence="2 3">
    <name type="scientific">Streptomyces echinoruber</name>
    <dbReference type="NCBI Taxonomy" id="68898"/>
    <lineage>
        <taxon>Bacteria</taxon>
        <taxon>Bacillati</taxon>
        <taxon>Actinomycetota</taxon>
        <taxon>Actinomycetes</taxon>
        <taxon>Kitasatosporales</taxon>
        <taxon>Streptomycetaceae</taxon>
        <taxon>Streptomyces</taxon>
    </lineage>
</organism>
<accession>A0A918R9Q6</accession>
<feature type="compositionally biased region" description="Gly residues" evidence="1">
    <location>
        <begin position="51"/>
        <end position="64"/>
    </location>
</feature>
<reference evidence="2" key="1">
    <citation type="journal article" date="2014" name="Int. J. Syst. Evol. Microbiol.">
        <title>Complete genome sequence of Corynebacterium casei LMG S-19264T (=DSM 44701T), isolated from a smear-ripened cheese.</title>
        <authorList>
            <consortium name="US DOE Joint Genome Institute (JGI-PGF)"/>
            <person name="Walter F."/>
            <person name="Albersmeier A."/>
            <person name="Kalinowski J."/>
            <person name="Ruckert C."/>
        </authorList>
    </citation>
    <scope>NUCLEOTIDE SEQUENCE</scope>
    <source>
        <strain evidence="2">JCM 5016</strain>
    </source>
</reference>
<name>A0A918R9Q6_9ACTN</name>
<dbReference type="RefSeq" id="WP_190058120.1">
    <property type="nucleotide sequence ID" value="NZ_BMWH01000011.1"/>
</dbReference>